<dbReference type="InterPro" id="IPR008995">
    <property type="entry name" value="Mo/tungstate-bd_C_term_dom"/>
</dbReference>
<gene>
    <name evidence="2" type="ORF">H4W80_010642</name>
</gene>
<name>A0ABR9MHI4_9ACTN</name>
<evidence type="ECO:0000313" key="2">
    <source>
        <dbReference type="EMBL" id="MBE1592384.1"/>
    </source>
</evidence>
<protein>
    <recommendedName>
        <fullName evidence="1">Transport-associated OB type 2 domain-containing protein</fullName>
    </recommendedName>
</protein>
<feature type="domain" description="Transport-associated OB type 2" evidence="1">
    <location>
        <begin position="2"/>
        <end position="52"/>
    </location>
</feature>
<dbReference type="Pfam" id="PF08402">
    <property type="entry name" value="TOBE_2"/>
    <property type="match status" value="1"/>
</dbReference>
<dbReference type="SUPFAM" id="SSF50331">
    <property type="entry name" value="MOP-like"/>
    <property type="match status" value="1"/>
</dbReference>
<sequence>MTGRVTLSEMLGHDHMIHIGGLSAPLRVRERYSPGAGETATVHAHPDDIHVFLPDGDGNRADLP</sequence>
<dbReference type="Proteomes" id="UP000633509">
    <property type="component" value="Unassembled WGS sequence"/>
</dbReference>
<comment type="caution">
    <text evidence="2">The sequence shown here is derived from an EMBL/GenBank/DDBJ whole genome shotgun (WGS) entry which is preliminary data.</text>
</comment>
<proteinExistence type="predicted"/>
<keyword evidence="3" id="KW-1185">Reference proteome</keyword>
<evidence type="ECO:0000313" key="3">
    <source>
        <dbReference type="Proteomes" id="UP000633509"/>
    </source>
</evidence>
<accession>A0ABR9MHI4</accession>
<reference evidence="2 3" key="1">
    <citation type="submission" date="2020-10" db="EMBL/GenBank/DDBJ databases">
        <title>Sequencing the genomes of 1000 actinobacteria strains.</title>
        <authorList>
            <person name="Klenk H.-P."/>
        </authorList>
    </citation>
    <scope>NUCLEOTIDE SEQUENCE [LARGE SCALE GENOMIC DNA]</scope>
    <source>
        <strain evidence="2 3">DSM 43173</strain>
    </source>
</reference>
<evidence type="ECO:0000259" key="1">
    <source>
        <dbReference type="Pfam" id="PF08402"/>
    </source>
</evidence>
<dbReference type="EMBL" id="JADBEK010000001">
    <property type="protein sequence ID" value="MBE1592384.1"/>
    <property type="molecule type" value="Genomic_DNA"/>
</dbReference>
<dbReference type="InterPro" id="IPR013611">
    <property type="entry name" value="Transp-assoc_OB_typ2"/>
</dbReference>
<organism evidence="2 3">
    <name type="scientific">Nonomuraea angiospora</name>
    <dbReference type="NCBI Taxonomy" id="46172"/>
    <lineage>
        <taxon>Bacteria</taxon>
        <taxon>Bacillati</taxon>
        <taxon>Actinomycetota</taxon>
        <taxon>Actinomycetes</taxon>
        <taxon>Streptosporangiales</taxon>
        <taxon>Streptosporangiaceae</taxon>
        <taxon>Nonomuraea</taxon>
    </lineage>
</organism>